<protein>
    <submittedName>
        <fullName evidence="1">Uncharacterized protein</fullName>
    </submittedName>
</protein>
<organism evidence="1 2">
    <name type="scientific">Vespula squamosa</name>
    <name type="common">Southern yellow jacket</name>
    <name type="synonym">Wasp</name>
    <dbReference type="NCBI Taxonomy" id="30214"/>
    <lineage>
        <taxon>Eukaryota</taxon>
        <taxon>Metazoa</taxon>
        <taxon>Ecdysozoa</taxon>
        <taxon>Arthropoda</taxon>
        <taxon>Hexapoda</taxon>
        <taxon>Insecta</taxon>
        <taxon>Pterygota</taxon>
        <taxon>Neoptera</taxon>
        <taxon>Endopterygota</taxon>
        <taxon>Hymenoptera</taxon>
        <taxon>Apocrita</taxon>
        <taxon>Aculeata</taxon>
        <taxon>Vespoidea</taxon>
        <taxon>Vespidae</taxon>
        <taxon>Vespinae</taxon>
        <taxon>Vespula</taxon>
    </lineage>
</organism>
<dbReference type="AlphaFoldDB" id="A0ABD2BXZ7"/>
<evidence type="ECO:0000313" key="1">
    <source>
        <dbReference type="EMBL" id="KAL2737641.1"/>
    </source>
</evidence>
<dbReference type="Proteomes" id="UP001607302">
    <property type="component" value="Unassembled WGS sequence"/>
</dbReference>
<gene>
    <name evidence="1" type="ORF">V1478_001727</name>
</gene>
<accession>A0ABD2BXZ7</accession>
<sequence>MYVCVYIDIYLYYIIVINELLKQLIVSLVENSTKLLFICHLPDIL</sequence>
<name>A0ABD2BXZ7_VESSQ</name>
<comment type="caution">
    <text evidence="1">The sequence shown here is derived from an EMBL/GenBank/DDBJ whole genome shotgun (WGS) entry which is preliminary data.</text>
</comment>
<evidence type="ECO:0000313" key="2">
    <source>
        <dbReference type="Proteomes" id="UP001607302"/>
    </source>
</evidence>
<dbReference type="EMBL" id="JAUDFV010000027">
    <property type="protein sequence ID" value="KAL2737641.1"/>
    <property type="molecule type" value="Genomic_DNA"/>
</dbReference>
<keyword evidence="2" id="KW-1185">Reference proteome</keyword>
<proteinExistence type="predicted"/>
<reference evidence="1 2" key="1">
    <citation type="journal article" date="2024" name="Ann. Entomol. Soc. Am.">
        <title>Genomic analyses of the southern and eastern yellowjacket wasps (Hymenoptera: Vespidae) reveal evolutionary signatures of social life.</title>
        <authorList>
            <person name="Catto M.A."/>
            <person name="Caine P.B."/>
            <person name="Orr S.E."/>
            <person name="Hunt B.G."/>
            <person name="Goodisman M.A.D."/>
        </authorList>
    </citation>
    <scope>NUCLEOTIDE SEQUENCE [LARGE SCALE GENOMIC DNA]</scope>
    <source>
        <strain evidence="1">233</strain>
        <tissue evidence="1">Head and thorax</tissue>
    </source>
</reference>